<dbReference type="GO" id="GO:0046872">
    <property type="term" value="F:metal ion binding"/>
    <property type="evidence" value="ECO:0007669"/>
    <property type="project" value="UniProtKB-KW"/>
</dbReference>
<dbReference type="GO" id="GO:0016020">
    <property type="term" value="C:membrane"/>
    <property type="evidence" value="ECO:0007669"/>
    <property type="project" value="UniProtKB-SubCell"/>
</dbReference>
<gene>
    <name evidence="9" type="primary">Contig5612.g6006</name>
    <name evidence="9" type="ORF">STYLEM_9413</name>
</gene>
<sequence>MGVCFASNKNLNEQDKNIVNDTAQQKPLQILREELEDLLRLYTKQTNNLVDKKLDDHYFSIFCNYRFYNSHRKALAQKVKQEQQEQEKRFHEMSNFNKSDIHRSSVMIKGLAFDANGNITSMGTQQNETKTMKDEELREQNILVASWINDLGNTQKEFDDKILFFNNEVILERQILLDHFSKENRKYFYDKHIEFCCKKGKSHSQNQDNFFALVDGPLRIFGVFDGHGIYGHTISGFVAGIMLDYIRNKNKTFNIKNLEKETDKNVTVALRRCFKYTQEKLKAKYQQIKNEERQEKRREKLERKRKATQYEEDMDESKSELIFKKGRTEAYRPQMTSSPQYVHQDDGDDLFLDSDENSEDLCSESSWETTSDFEENEDQEYFSYQKDKLDTSGILSDENNFKLEQDEAKIYNQNIMDEEFKLQNQLKLTLHPSNKEKPSSVFENDSNLQDFAGNQESQKISQLQKPRKIFRINPKILNGRDNPLKEIQEKSLREKIAQTNPPKSFDIALSGTSATVVIQNRSKLYVAWVGDSQVALGNIDKKLNPIKLTYPEHTPTDEVEKIRIYNHRGEVRSSVLEKKVRIYVRARMYPGLSTSRSLGDVLAHQIGVTSEPNIKIVDITPNDKFIAIGSDGIWDNMGYEDVLEIVNEYGLRDPGMSSEYICSKVKDICMSDGSPLDDMTLIVSHLQESKNYY</sequence>
<dbReference type="InterPro" id="IPR001932">
    <property type="entry name" value="PPM-type_phosphatase-like_dom"/>
</dbReference>
<evidence type="ECO:0000256" key="2">
    <source>
        <dbReference type="ARBA" id="ARBA00022723"/>
    </source>
</evidence>
<reference evidence="9 10" key="1">
    <citation type="submission" date="2014-06" db="EMBL/GenBank/DDBJ databases">
        <authorList>
            <person name="Swart Estienne"/>
        </authorList>
    </citation>
    <scope>NUCLEOTIDE SEQUENCE [LARGE SCALE GENOMIC DNA]</scope>
    <source>
        <strain evidence="9 10">130c</strain>
    </source>
</reference>
<accession>A0A078ADY3</accession>
<evidence type="ECO:0000259" key="8">
    <source>
        <dbReference type="PROSITE" id="PS51746"/>
    </source>
</evidence>
<dbReference type="Gene3D" id="3.60.40.10">
    <property type="entry name" value="PPM-type phosphatase domain"/>
    <property type="match status" value="2"/>
</dbReference>
<comment type="similarity">
    <text evidence="6">Belongs to the PP2C family.</text>
</comment>
<dbReference type="SUPFAM" id="SSF81606">
    <property type="entry name" value="PP2C-like"/>
    <property type="match status" value="1"/>
</dbReference>
<evidence type="ECO:0000313" key="10">
    <source>
        <dbReference type="Proteomes" id="UP000039865"/>
    </source>
</evidence>
<comment type="subcellular location">
    <subcellularLocation>
        <location evidence="1">Membrane</location>
        <topology evidence="1">Peripheral membrane protein</topology>
    </subcellularLocation>
</comment>
<evidence type="ECO:0000256" key="3">
    <source>
        <dbReference type="ARBA" id="ARBA00022801"/>
    </source>
</evidence>
<dbReference type="SMART" id="SM00332">
    <property type="entry name" value="PP2Cc"/>
    <property type="match status" value="1"/>
</dbReference>
<dbReference type="InterPro" id="IPR036457">
    <property type="entry name" value="PPM-type-like_dom_sf"/>
</dbReference>
<dbReference type="PROSITE" id="PS51746">
    <property type="entry name" value="PPM_2"/>
    <property type="match status" value="1"/>
</dbReference>
<dbReference type="EMBL" id="CCKQ01008948">
    <property type="protein sequence ID" value="CDW80415.1"/>
    <property type="molecule type" value="Genomic_DNA"/>
</dbReference>
<dbReference type="GO" id="GO:0004722">
    <property type="term" value="F:protein serine/threonine phosphatase activity"/>
    <property type="evidence" value="ECO:0007669"/>
    <property type="project" value="InterPro"/>
</dbReference>
<feature type="compositionally biased region" description="Basic and acidic residues" evidence="7">
    <location>
        <begin position="290"/>
        <end position="302"/>
    </location>
</feature>
<keyword evidence="4 6" id="KW-0904">Protein phosphatase</keyword>
<evidence type="ECO:0000256" key="6">
    <source>
        <dbReference type="RuleBase" id="RU003465"/>
    </source>
</evidence>
<keyword evidence="2" id="KW-0479">Metal-binding</keyword>
<name>A0A078ADY3_STYLE</name>
<dbReference type="AlphaFoldDB" id="A0A078ADY3"/>
<dbReference type="InterPro" id="IPR015655">
    <property type="entry name" value="PP2C"/>
</dbReference>
<dbReference type="InterPro" id="IPR000222">
    <property type="entry name" value="PP2C_BS"/>
</dbReference>
<keyword evidence="10" id="KW-1185">Reference proteome</keyword>
<proteinExistence type="inferred from homology"/>
<keyword evidence="3 6" id="KW-0378">Hydrolase</keyword>
<evidence type="ECO:0000256" key="1">
    <source>
        <dbReference type="ARBA" id="ARBA00004170"/>
    </source>
</evidence>
<dbReference type="InParanoid" id="A0A078ADY3"/>
<dbReference type="Proteomes" id="UP000039865">
    <property type="component" value="Unassembled WGS sequence"/>
</dbReference>
<feature type="region of interest" description="Disordered" evidence="7">
    <location>
        <begin position="290"/>
        <end position="313"/>
    </location>
</feature>
<protein>
    <submittedName>
        <fullName evidence="9">Protein phosphatase 2c</fullName>
    </submittedName>
</protein>
<keyword evidence="5" id="KW-0472">Membrane</keyword>
<evidence type="ECO:0000313" key="9">
    <source>
        <dbReference type="EMBL" id="CDW80415.1"/>
    </source>
</evidence>
<dbReference type="CDD" id="cd00143">
    <property type="entry name" value="PP2Cc"/>
    <property type="match status" value="1"/>
</dbReference>
<dbReference type="OrthoDB" id="288268at2759"/>
<evidence type="ECO:0000256" key="7">
    <source>
        <dbReference type="SAM" id="MobiDB-lite"/>
    </source>
</evidence>
<dbReference type="PANTHER" id="PTHR47992">
    <property type="entry name" value="PROTEIN PHOSPHATASE"/>
    <property type="match status" value="1"/>
</dbReference>
<dbReference type="Pfam" id="PF00481">
    <property type="entry name" value="PP2C"/>
    <property type="match status" value="1"/>
</dbReference>
<dbReference type="PROSITE" id="PS01032">
    <property type="entry name" value="PPM_1"/>
    <property type="match status" value="1"/>
</dbReference>
<organism evidence="9 10">
    <name type="scientific">Stylonychia lemnae</name>
    <name type="common">Ciliate</name>
    <dbReference type="NCBI Taxonomy" id="5949"/>
    <lineage>
        <taxon>Eukaryota</taxon>
        <taxon>Sar</taxon>
        <taxon>Alveolata</taxon>
        <taxon>Ciliophora</taxon>
        <taxon>Intramacronucleata</taxon>
        <taxon>Spirotrichea</taxon>
        <taxon>Stichotrichia</taxon>
        <taxon>Sporadotrichida</taxon>
        <taxon>Oxytrichidae</taxon>
        <taxon>Stylonychinae</taxon>
        <taxon>Stylonychia</taxon>
    </lineage>
</organism>
<evidence type="ECO:0000256" key="4">
    <source>
        <dbReference type="ARBA" id="ARBA00022912"/>
    </source>
</evidence>
<evidence type="ECO:0000256" key="5">
    <source>
        <dbReference type="ARBA" id="ARBA00023136"/>
    </source>
</evidence>
<feature type="domain" description="PPM-type phosphatase" evidence="8">
    <location>
        <begin position="192"/>
        <end position="686"/>
    </location>
</feature>